<name>A0ABY5RZU1_9HYPH</name>
<dbReference type="RefSeq" id="WP_173949818.1">
    <property type="nucleotide sequence ID" value="NZ_CP102847.1"/>
</dbReference>
<organism evidence="1 2">
    <name type="scientific">Microvirga terrae</name>
    <dbReference type="NCBI Taxonomy" id="2740529"/>
    <lineage>
        <taxon>Bacteria</taxon>
        <taxon>Pseudomonadati</taxon>
        <taxon>Pseudomonadota</taxon>
        <taxon>Alphaproteobacteria</taxon>
        <taxon>Hyphomicrobiales</taxon>
        <taxon>Methylobacteriaceae</taxon>
        <taxon>Microvirga</taxon>
    </lineage>
</organism>
<evidence type="ECO:0000313" key="1">
    <source>
        <dbReference type="EMBL" id="UVF22760.1"/>
    </source>
</evidence>
<gene>
    <name evidence="1" type="ORF">HPT29_027450</name>
</gene>
<geneLocation type="plasmid" evidence="1 2">
    <name>pR24_2</name>
</geneLocation>
<proteinExistence type="predicted"/>
<keyword evidence="2" id="KW-1185">Reference proteome</keyword>
<dbReference type="EMBL" id="CP102847">
    <property type="protein sequence ID" value="UVF22760.1"/>
    <property type="molecule type" value="Genomic_DNA"/>
</dbReference>
<accession>A0ABY5RZU1</accession>
<protein>
    <submittedName>
        <fullName evidence="1">Uncharacterized protein</fullName>
    </submittedName>
</protein>
<evidence type="ECO:0000313" key="2">
    <source>
        <dbReference type="Proteomes" id="UP001017257"/>
    </source>
</evidence>
<keyword evidence="1" id="KW-0614">Plasmid</keyword>
<reference evidence="1" key="1">
    <citation type="submission" date="2022-08" db="EMBL/GenBank/DDBJ databases">
        <title>Microvirga terrae sp. nov., isolated from soil.</title>
        <authorList>
            <person name="Kim K.H."/>
            <person name="Seo Y.L."/>
            <person name="Kim J.M."/>
            <person name="Lee J.K."/>
            <person name="Han D.M."/>
            <person name="Jeon C.O."/>
        </authorList>
    </citation>
    <scope>NUCLEOTIDE SEQUENCE</scope>
    <source>
        <strain evidence="1">R24</strain>
        <plasmid evidence="1">pR24_2</plasmid>
    </source>
</reference>
<dbReference type="Proteomes" id="UP001017257">
    <property type="component" value="Plasmid pR24_2"/>
</dbReference>
<sequence length="79" mass="8579">MSDQSSGSPDALDEREHISIFVYEHPNGVREITGGGRGPGGVLADIHGEVAPGERWDGMSYENLTPGQYKLAGRIWVRV</sequence>